<sequence>MAKVSFHHSTQNGMRPAVSLQVVESRTRTPTLPDDESTGELKPADAEPRLEPQSPSGAAPAVGLIHDKGPAAATSLNILITVTMITVTLVTVSTTIKRVTQNNVILSLQTTEERKTMKRALPRRRTHERVWLAHPLCWTTKEITTMSWPVVTTLIDHGTPSR</sequence>
<keyword evidence="3" id="KW-1185">Reference proteome</keyword>
<organism evidence="2 3">
    <name type="scientific">Podospora appendiculata</name>
    <dbReference type="NCBI Taxonomy" id="314037"/>
    <lineage>
        <taxon>Eukaryota</taxon>
        <taxon>Fungi</taxon>
        <taxon>Dikarya</taxon>
        <taxon>Ascomycota</taxon>
        <taxon>Pezizomycotina</taxon>
        <taxon>Sordariomycetes</taxon>
        <taxon>Sordariomycetidae</taxon>
        <taxon>Sordariales</taxon>
        <taxon>Podosporaceae</taxon>
        <taxon>Podospora</taxon>
    </lineage>
</organism>
<dbReference type="EMBL" id="JAULSO010000008">
    <property type="protein sequence ID" value="KAK3681087.1"/>
    <property type="molecule type" value="Genomic_DNA"/>
</dbReference>
<reference evidence="2" key="1">
    <citation type="journal article" date="2023" name="Mol. Phylogenet. Evol.">
        <title>Genome-scale phylogeny and comparative genomics of the fungal order Sordariales.</title>
        <authorList>
            <person name="Hensen N."/>
            <person name="Bonometti L."/>
            <person name="Westerberg I."/>
            <person name="Brannstrom I.O."/>
            <person name="Guillou S."/>
            <person name="Cros-Aarteil S."/>
            <person name="Calhoun S."/>
            <person name="Haridas S."/>
            <person name="Kuo A."/>
            <person name="Mondo S."/>
            <person name="Pangilinan J."/>
            <person name="Riley R."/>
            <person name="LaButti K."/>
            <person name="Andreopoulos B."/>
            <person name="Lipzen A."/>
            <person name="Chen C."/>
            <person name="Yan M."/>
            <person name="Daum C."/>
            <person name="Ng V."/>
            <person name="Clum A."/>
            <person name="Steindorff A."/>
            <person name="Ohm R.A."/>
            <person name="Martin F."/>
            <person name="Silar P."/>
            <person name="Natvig D.O."/>
            <person name="Lalanne C."/>
            <person name="Gautier V."/>
            <person name="Ament-Velasquez S.L."/>
            <person name="Kruys A."/>
            <person name="Hutchinson M.I."/>
            <person name="Powell A.J."/>
            <person name="Barry K."/>
            <person name="Miller A.N."/>
            <person name="Grigoriev I.V."/>
            <person name="Debuchy R."/>
            <person name="Gladieux P."/>
            <person name="Hiltunen Thoren M."/>
            <person name="Johannesson H."/>
        </authorList>
    </citation>
    <scope>NUCLEOTIDE SEQUENCE</scope>
    <source>
        <strain evidence="2">CBS 314.62</strain>
    </source>
</reference>
<evidence type="ECO:0000256" key="1">
    <source>
        <dbReference type="SAM" id="MobiDB-lite"/>
    </source>
</evidence>
<reference evidence="2" key="2">
    <citation type="submission" date="2023-06" db="EMBL/GenBank/DDBJ databases">
        <authorList>
            <consortium name="Lawrence Berkeley National Laboratory"/>
            <person name="Haridas S."/>
            <person name="Hensen N."/>
            <person name="Bonometti L."/>
            <person name="Westerberg I."/>
            <person name="Brannstrom I.O."/>
            <person name="Guillou S."/>
            <person name="Cros-Aarteil S."/>
            <person name="Calhoun S."/>
            <person name="Kuo A."/>
            <person name="Mondo S."/>
            <person name="Pangilinan J."/>
            <person name="Riley R."/>
            <person name="Labutti K."/>
            <person name="Andreopoulos B."/>
            <person name="Lipzen A."/>
            <person name="Chen C."/>
            <person name="Yanf M."/>
            <person name="Daum C."/>
            <person name="Ng V."/>
            <person name="Clum A."/>
            <person name="Steindorff A."/>
            <person name="Ohm R."/>
            <person name="Martin F."/>
            <person name="Silar P."/>
            <person name="Natvig D."/>
            <person name="Lalanne C."/>
            <person name="Gautier V."/>
            <person name="Ament-Velasquez S.L."/>
            <person name="Kruys A."/>
            <person name="Hutchinson M.I."/>
            <person name="Powell A.J."/>
            <person name="Barry K."/>
            <person name="Miller A.N."/>
            <person name="Grigoriev I.V."/>
            <person name="Debuchy R."/>
            <person name="Gladieux P."/>
            <person name="Thoren M.H."/>
            <person name="Johannesson H."/>
        </authorList>
    </citation>
    <scope>NUCLEOTIDE SEQUENCE</scope>
    <source>
        <strain evidence="2">CBS 314.62</strain>
    </source>
</reference>
<comment type="caution">
    <text evidence="2">The sequence shown here is derived from an EMBL/GenBank/DDBJ whole genome shotgun (WGS) entry which is preliminary data.</text>
</comment>
<evidence type="ECO:0000313" key="2">
    <source>
        <dbReference type="EMBL" id="KAK3681087.1"/>
    </source>
</evidence>
<dbReference type="Proteomes" id="UP001270362">
    <property type="component" value="Unassembled WGS sequence"/>
</dbReference>
<evidence type="ECO:0000313" key="3">
    <source>
        <dbReference type="Proteomes" id="UP001270362"/>
    </source>
</evidence>
<name>A0AAE0WZ51_9PEZI</name>
<feature type="region of interest" description="Disordered" evidence="1">
    <location>
        <begin position="1"/>
        <end position="61"/>
    </location>
</feature>
<dbReference type="AlphaFoldDB" id="A0AAE0WZ51"/>
<gene>
    <name evidence="2" type="ORF">B0T22DRAFT_485650</name>
</gene>
<proteinExistence type="predicted"/>
<protein>
    <submittedName>
        <fullName evidence="2">Uncharacterized protein</fullName>
    </submittedName>
</protein>
<accession>A0AAE0WZ51</accession>